<evidence type="ECO:0000256" key="1">
    <source>
        <dbReference type="SAM" id="Phobius"/>
    </source>
</evidence>
<comment type="caution">
    <text evidence="2">The sequence shown here is derived from an EMBL/GenBank/DDBJ whole genome shotgun (WGS) entry which is preliminary data.</text>
</comment>
<feature type="transmembrane region" description="Helical" evidence="1">
    <location>
        <begin position="46"/>
        <end position="67"/>
    </location>
</feature>
<organism evidence="2 3">
    <name type="scientific">Hominimerdicola aceti</name>
    <dbReference type="NCBI Taxonomy" id="2981726"/>
    <lineage>
        <taxon>Bacteria</taxon>
        <taxon>Bacillati</taxon>
        <taxon>Bacillota</taxon>
        <taxon>Clostridia</taxon>
        <taxon>Eubacteriales</taxon>
        <taxon>Oscillospiraceae</taxon>
        <taxon>Hominimerdicola</taxon>
    </lineage>
</organism>
<keyword evidence="1" id="KW-0812">Transmembrane</keyword>
<keyword evidence="1" id="KW-1133">Transmembrane helix</keyword>
<dbReference type="RefSeq" id="WP_046442056.1">
    <property type="nucleotide sequence ID" value="NZ_JAOQJZ010000010.1"/>
</dbReference>
<dbReference type="EMBL" id="JAOQJZ010000010">
    <property type="protein sequence ID" value="MCU6706294.1"/>
    <property type="molecule type" value="Genomic_DNA"/>
</dbReference>
<proteinExistence type="predicted"/>
<keyword evidence="1" id="KW-0472">Membrane</keyword>
<keyword evidence="3" id="KW-1185">Reference proteome</keyword>
<evidence type="ECO:0000313" key="2">
    <source>
        <dbReference type="EMBL" id="MCU6706294.1"/>
    </source>
</evidence>
<sequence length="160" mass="19014">MRTKNNYFEIRHNGYVLLFLVAVLFSFVIILEIIDFVEHSFKANWFMYIGLLVFCVLLSFPVLFTTLKIKVRKDEIMVVKTCGIRIKITTDEIKKVTIIKPDTVDQKTNIVTRIKVYAGIRKFYVDSKMKNYDKFLYFITENVDDQIIEYKVNWITKSRS</sequence>
<feature type="transmembrane region" description="Helical" evidence="1">
    <location>
        <begin position="12"/>
        <end position="34"/>
    </location>
</feature>
<name>A0AAE3IHV9_9FIRM</name>
<reference evidence="2 3" key="1">
    <citation type="journal article" date="2021" name="ISME Commun">
        <title>Automated analysis of genomic sequences facilitates high-throughput and comprehensive description of bacteria.</title>
        <authorList>
            <person name="Hitch T.C.A."/>
        </authorList>
    </citation>
    <scope>NUCLEOTIDE SEQUENCE [LARGE SCALE GENOMIC DNA]</scope>
    <source>
        <strain evidence="2 3">Sanger_31</strain>
    </source>
</reference>
<dbReference type="Proteomes" id="UP001208131">
    <property type="component" value="Unassembled WGS sequence"/>
</dbReference>
<accession>A0AAE3IHV9</accession>
<gene>
    <name evidence="2" type="ORF">OCV57_10225</name>
</gene>
<dbReference type="AlphaFoldDB" id="A0AAE3IHV9"/>
<evidence type="ECO:0000313" key="3">
    <source>
        <dbReference type="Proteomes" id="UP001208131"/>
    </source>
</evidence>
<protein>
    <submittedName>
        <fullName evidence="2">Uncharacterized protein</fullName>
    </submittedName>
</protein>